<keyword evidence="7 11" id="KW-1133">Transmembrane helix</keyword>
<dbReference type="InterPro" id="IPR039311">
    <property type="entry name" value="FAM187A/B"/>
</dbReference>
<feature type="domain" description="Ig-like" evidence="12">
    <location>
        <begin position="360"/>
        <end position="452"/>
    </location>
</feature>
<name>A0ABR3NNW6_9TELE</name>
<dbReference type="SUPFAM" id="SSF48726">
    <property type="entry name" value="Immunoglobulin"/>
    <property type="match status" value="2"/>
</dbReference>
<dbReference type="InterPro" id="IPR003599">
    <property type="entry name" value="Ig_sub"/>
</dbReference>
<dbReference type="NCBIfam" id="NF006344">
    <property type="entry name" value="PRK08571.1"/>
    <property type="match status" value="1"/>
</dbReference>
<keyword evidence="8 11" id="KW-0472">Membrane</keyword>
<evidence type="ECO:0000256" key="10">
    <source>
        <dbReference type="ARBA" id="ARBA00023274"/>
    </source>
</evidence>
<feature type="domain" description="Ig-like" evidence="12">
    <location>
        <begin position="576"/>
        <end position="674"/>
    </location>
</feature>
<evidence type="ECO:0000256" key="5">
    <source>
        <dbReference type="ARBA" id="ARBA00022729"/>
    </source>
</evidence>
<keyword evidence="14" id="KW-1185">Reference proteome</keyword>
<keyword evidence="4 11" id="KW-0812">Transmembrane</keyword>
<keyword evidence="5" id="KW-0732">Signal</keyword>
<keyword evidence="9" id="KW-0325">Glycoprotein</keyword>
<evidence type="ECO:0000313" key="14">
    <source>
        <dbReference type="Proteomes" id="UP001558613"/>
    </source>
</evidence>
<evidence type="ECO:0000256" key="9">
    <source>
        <dbReference type="ARBA" id="ARBA00023180"/>
    </source>
</evidence>
<sequence length="747" mass="83530">MSKRGRGGSSGAKFRISLGLPVGAVINCADNTGAKNLYIISVKGIKGRLNRLPAAGVGDMVMATVKKGKPELRKKVHPAVVIRQRKSYRRKDGVFLYFEDNAGVIVNNKGEMKGSAITGPVAKECADLWPRIASNAVRAGMEKSDMINFSSLEKELQAALEADRKYQRENDAKFRALNQNVASYEEFRDIVLASHLKPLERKDISGAPRKQPWNPIAFGTKHESASSEEVQLQLSEIKPRSASEFIRDWRRFAGSSLEKYSLLVSLGGKSLQEIFRTEVSLGLLGEFLLILSQCLKSGDEEIVIGVLDGLSGTGRFGLNLSLLSQTEQKACEELFHKLKVAVAYEAPEDKEDIFASRACPAFLVFDTAAFLADMTIELPCHCKPEETHSVVWYYQKQIGSVNTKVLTDFEGTKMVESSKVVRGSDLRSRFSIRLFSLVIFRVQKADSGHYICGTASGEFFYGYDVDVQKVRKVSFPWNVKLRTQVQAEPIGIKTEKFQVFTRYGPWSKCDRCDVQGEQMRVGHCYVKSTYLHVRYQRESDTVASCGSSAVPQQFGLSSGSYGAKLEVRNCRIPCPPKPTTSPERQALLKFLEFDNRSSTGVTIHFHNHPTDSDLVLTCPGAKPQCAVAWDKGSTPLYRSQYIKSLNKTSRVFIDTGHHLHFRPLRLEDKGSYFCWLQGELAAEFRLGVYLHLGRLRQISDPESVYALQVILACYAGIFAMFLLTVGVRFIWQISKDETSADIDRTFK</sequence>
<dbReference type="InterPro" id="IPR013106">
    <property type="entry name" value="Ig_V-set"/>
</dbReference>
<keyword evidence="10" id="KW-0687">Ribonucleoprotein</keyword>
<dbReference type="PROSITE" id="PS50835">
    <property type="entry name" value="IG_LIKE"/>
    <property type="match status" value="2"/>
</dbReference>
<keyword evidence="6" id="KW-0689">Ribosomal protein</keyword>
<dbReference type="InterPro" id="IPR036179">
    <property type="entry name" value="Ig-like_dom_sf"/>
</dbReference>
<dbReference type="SMART" id="SM01374">
    <property type="entry name" value="Ribosomal_L14"/>
    <property type="match status" value="1"/>
</dbReference>
<evidence type="ECO:0000256" key="3">
    <source>
        <dbReference type="ARBA" id="ARBA00010745"/>
    </source>
</evidence>
<dbReference type="InterPro" id="IPR013783">
    <property type="entry name" value="Ig-like_fold"/>
</dbReference>
<dbReference type="InterPro" id="IPR025986">
    <property type="entry name" value="RPAP3-like_C"/>
</dbReference>
<dbReference type="PANTHER" id="PTHR32178:SF7">
    <property type="entry name" value="IG-LIKE V-TYPE DOMAIN-CONTAINING PROTEIN FAM187A"/>
    <property type="match status" value="1"/>
</dbReference>
<dbReference type="CDD" id="cd00337">
    <property type="entry name" value="Ribosomal_uL14"/>
    <property type="match status" value="1"/>
</dbReference>
<evidence type="ECO:0000256" key="4">
    <source>
        <dbReference type="ARBA" id="ARBA00022692"/>
    </source>
</evidence>
<evidence type="ECO:0000256" key="1">
    <source>
        <dbReference type="ARBA" id="ARBA00004479"/>
    </source>
</evidence>
<evidence type="ECO:0000259" key="12">
    <source>
        <dbReference type="PROSITE" id="PS50835"/>
    </source>
</evidence>
<dbReference type="InterPro" id="IPR031733">
    <property type="entry name" value="Dynein_attach_N"/>
</dbReference>
<organism evidence="13 14">
    <name type="scientific">Cirrhinus molitorella</name>
    <name type="common">mud carp</name>
    <dbReference type="NCBI Taxonomy" id="172907"/>
    <lineage>
        <taxon>Eukaryota</taxon>
        <taxon>Metazoa</taxon>
        <taxon>Chordata</taxon>
        <taxon>Craniata</taxon>
        <taxon>Vertebrata</taxon>
        <taxon>Euteleostomi</taxon>
        <taxon>Actinopterygii</taxon>
        <taxon>Neopterygii</taxon>
        <taxon>Teleostei</taxon>
        <taxon>Ostariophysi</taxon>
        <taxon>Cypriniformes</taxon>
        <taxon>Cyprinidae</taxon>
        <taxon>Labeoninae</taxon>
        <taxon>Labeonini</taxon>
        <taxon>Cirrhinus</taxon>
    </lineage>
</organism>
<dbReference type="Proteomes" id="UP001558613">
    <property type="component" value="Unassembled WGS sequence"/>
</dbReference>
<dbReference type="PANTHER" id="PTHR32178">
    <property type="entry name" value="FAM187"/>
    <property type="match status" value="1"/>
</dbReference>
<comment type="caution">
    <text evidence="13">The sequence shown here is derived from an EMBL/GenBank/DDBJ whole genome shotgun (WGS) entry which is preliminary data.</text>
</comment>
<dbReference type="InterPro" id="IPR036853">
    <property type="entry name" value="Ribosomal_uL14_sf"/>
</dbReference>
<dbReference type="EMBL" id="JAYMGO010000003">
    <property type="protein sequence ID" value="KAL1278245.1"/>
    <property type="molecule type" value="Genomic_DNA"/>
</dbReference>
<dbReference type="SMART" id="SM00406">
    <property type="entry name" value="IGv"/>
    <property type="match status" value="1"/>
</dbReference>
<dbReference type="SMART" id="SM00409">
    <property type="entry name" value="IG"/>
    <property type="match status" value="2"/>
</dbReference>
<dbReference type="Pfam" id="PF07686">
    <property type="entry name" value="V-set"/>
    <property type="match status" value="1"/>
</dbReference>
<protein>
    <recommendedName>
        <fullName evidence="12">Ig-like domain-containing protein</fullName>
    </recommendedName>
</protein>
<dbReference type="PROSITE" id="PS00049">
    <property type="entry name" value="RIBOSOMAL_L14"/>
    <property type="match status" value="1"/>
</dbReference>
<dbReference type="SUPFAM" id="SSF50193">
    <property type="entry name" value="Ribosomal protein L14"/>
    <property type="match status" value="1"/>
</dbReference>
<evidence type="ECO:0000256" key="2">
    <source>
        <dbReference type="ARBA" id="ARBA00008727"/>
    </source>
</evidence>
<dbReference type="Pfam" id="PF00238">
    <property type="entry name" value="Ribosomal_L14"/>
    <property type="match status" value="1"/>
</dbReference>
<gene>
    <name evidence="13" type="ORF">QQF64_024918</name>
</gene>
<evidence type="ECO:0000256" key="11">
    <source>
        <dbReference type="SAM" id="Phobius"/>
    </source>
</evidence>
<evidence type="ECO:0000256" key="7">
    <source>
        <dbReference type="ARBA" id="ARBA00022989"/>
    </source>
</evidence>
<accession>A0ABR3NNW6</accession>
<dbReference type="InterPro" id="IPR007110">
    <property type="entry name" value="Ig-like_dom"/>
</dbReference>
<dbReference type="InterPro" id="IPR019972">
    <property type="entry name" value="Ribosomal_uL14_CS"/>
</dbReference>
<dbReference type="InterPro" id="IPR000218">
    <property type="entry name" value="Ribosomal_uL14"/>
</dbReference>
<comment type="similarity">
    <text evidence="3">Belongs to the universal ribosomal protein uL14 family.</text>
</comment>
<dbReference type="Pfam" id="PF13877">
    <property type="entry name" value="RPAP3_C"/>
    <property type="match status" value="1"/>
</dbReference>
<comment type="subcellular location">
    <subcellularLocation>
        <location evidence="1">Membrane</location>
        <topology evidence="1">Single-pass type I membrane protein</topology>
    </subcellularLocation>
</comment>
<reference evidence="13 14" key="1">
    <citation type="submission" date="2023-09" db="EMBL/GenBank/DDBJ databases">
        <authorList>
            <person name="Wang M."/>
        </authorList>
    </citation>
    <scope>NUCLEOTIDE SEQUENCE [LARGE SCALE GENOMIC DNA]</scope>
    <source>
        <strain evidence="13">GT-2023</strain>
        <tissue evidence="13">Liver</tissue>
    </source>
</reference>
<evidence type="ECO:0000256" key="8">
    <source>
        <dbReference type="ARBA" id="ARBA00023136"/>
    </source>
</evidence>
<evidence type="ECO:0000313" key="13">
    <source>
        <dbReference type="EMBL" id="KAL1278245.1"/>
    </source>
</evidence>
<proteinExistence type="inferred from homology"/>
<dbReference type="HAMAP" id="MF_01367">
    <property type="entry name" value="Ribosomal_uL14"/>
    <property type="match status" value="1"/>
</dbReference>
<evidence type="ECO:0000256" key="6">
    <source>
        <dbReference type="ARBA" id="ARBA00022980"/>
    </source>
</evidence>
<dbReference type="Gene3D" id="2.40.150.20">
    <property type="entry name" value="Ribosomal protein L14"/>
    <property type="match status" value="1"/>
</dbReference>
<comment type="similarity">
    <text evidence="2">Belongs to the FAM187 family.</text>
</comment>
<dbReference type="Pfam" id="PF15867">
    <property type="entry name" value="Dynein_attach_N"/>
    <property type="match status" value="1"/>
</dbReference>
<dbReference type="Gene3D" id="2.60.40.10">
    <property type="entry name" value="Immunoglobulins"/>
    <property type="match status" value="2"/>
</dbReference>
<feature type="transmembrane region" description="Helical" evidence="11">
    <location>
        <begin position="705"/>
        <end position="731"/>
    </location>
</feature>